<keyword evidence="4 8" id="KW-0812">Transmembrane</keyword>
<dbReference type="PANTHER" id="PTHR30069">
    <property type="entry name" value="TONB-DEPENDENT OUTER MEMBRANE RECEPTOR"/>
    <property type="match status" value="1"/>
</dbReference>
<dbReference type="SUPFAM" id="SSF56935">
    <property type="entry name" value="Porins"/>
    <property type="match status" value="1"/>
</dbReference>
<reference evidence="11" key="1">
    <citation type="submission" date="2021-12" db="EMBL/GenBank/DDBJ databases">
        <title>Discovery of the Pendulisporaceae a myxobacterial family with distinct sporulation behavior and unique specialized metabolism.</title>
        <authorList>
            <person name="Garcia R."/>
            <person name="Popoff A."/>
            <person name="Bader C.D."/>
            <person name="Loehr J."/>
            <person name="Walesch S."/>
            <person name="Walt C."/>
            <person name="Boldt J."/>
            <person name="Bunk B."/>
            <person name="Haeckl F.J.F.P.J."/>
            <person name="Gunesch A.P."/>
            <person name="Birkelbach J."/>
            <person name="Nuebel U."/>
            <person name="Pietschmann T."/>
            <person name="Bach T."/>
            <person name="Mueller R."/>
        </authorList>
    </citation>
    <scope>NUCLEOTIDE SEQUENCE</scope>
    <source>
        <strain evidence="11">MSr11367</strain>
    </source>
</reference>
<gene>
    <name evidence="11" type="ORF">LVJ94_36460</name>
</gene>
<protein>
    <submittedName>
        <fullName evidence="11">TonB-dependent receptor</fullName>
    </submittedName>
</protein>
<keyword evidence="7 8" id="KW-0998">Cell outer membrane</keyword>
<evidence type="ECO:0000256" key="5">
    <source>
        <dbReference type="ARBA" id="ARBA00023077"/>
    </source>
</evidence>
<evidence type="ECO:0000256" key="8">
    <source>
        <dbReference type="PROSITE-ProRule" id="PRU01360"/>
    </source>
</evidence>
<evidence type="ECO:0000313" key="11">
    <source>
        <dbReference type="EMBL" id="WXB02396.1"/>
    </source>
</evidence>
<dbReference type="EMBL" id="CP089983">
    <property type="protein sequence ID" value="WXB02396.1"/>
    <property type="molecule type" value="Genomic_DNA"/>
</dbReference>
<evidence type="ECO:0000256" key="3">
    <source>
        <dbReference type="ARBA" id="ARBA00022452"/>
    </source>
</evidence>
<dbReference type="RefSeq" id="WP_394832023.1">
    <property type="nucleotide sequence ID" value="NZ_CP089929.1"/>
</dbReference>
<dbReference type="InterPro" id="IPR039426">
    <property type="entry name" value="TonB-dep_rcpt-like"/>
</dbReference>
<evidence type="ECO:0000256" key="9">
    <source>
        <dbReference type="SAM" id="MobiDB-lite"/>
    </source>
</evidence>
<keyword evidence="5" id="KW-0798">TonB box</keyword>
<dbReference type="PROSITE" id="PS52016">
    <property type="entry name" value="TONB_DEPENDENT_REC_3"/>
    <property type="match status" value="1"/>
</dbReference>
<dbReference type="InterPro" id="IPR010917">
    <property type="entry name" value="TonB_rcpt_CS"/>
</dbReference>
<dbReference type="InterPro" id="IPR008969">
    <property type="entry name" value="CarboxyPept-like_regulatory"/>
</dbReference>
<feature type="region of interest" description="Disordered" evidence="9">
    <location>
        <begin position="129"/>
        <end position="149"/>
    </location>
</feature>
<evidence type="ECO:0000256" key="7">
    <source>
        <dbReference type="ARBA" id="ARBA00023237"/>
    </source>
</evidence>
<keyword evidence="3 8" id="KW-1134">Transmembrane beta strand</keyword>
<dbReference type="PANTHER" id="PTHR30069:SF46">
    <property type="entry name" value="OAR PROTEIN"/>
    <property type="match status" value="1"/>
</dbReference>
<organism evidence="11 12">
    <name type="scientific">Pendulispora rubella</name>
    <dbReference type="NCBI Taxonomy" id="2741070"/>
    <lineage>
        <taxon>Bacteria</taxon>
        <taxon>Pseudomonadati</taxon>
        <taxon>Myxococcota</taxon>
        <taxon>Myxococcia</taxon>
        <taxon>Myxococcales</taxon>
        <taxon>Sorangiineae</taxon>
        <taxon>Pendulisporaceae</taxon>
        <taxon>Pendulispora</taxon>
    </lineage>
</organism>
<evidence type="ECO:0000256" key="6">
    <source>
        <dbReference type="ARBA" id="ARBA00023136"/>
    </source>
</evidence>
<dbReference type="Pfam" id="PF00593">
    <property type="entry name" value="TonB_dep_Rec_b-barrel"/>
    <property type="match status" value="1"/>
</dbReference>
<accession>A0ABZ2KZG9</accession>
<proteinExistence type="inferred from homology"/>
<sequence>MSSTIAMVAPAQAQGSAVLTGKVVDASTKKGVADVVVTVTSPALQGEQIVTTDRTGTYRIPSLAPGVYALHLDKEGFRAYQRDQIQLRADATIRLDADLLPEGLKAEEVVIVAHAPTVDVGSSTTGANINSDFTSRIPVTNPGSRGGAQRSFESVAEATPGAQADTYGTSVNGSTSPENSYIVDGVRTNSAKFGINGSPLSIEFVKEVNVLSGGYMPEYGRSTGGILNVVTKSGSNEYHGSVWANWTPGALEGKRKYPYFLGEAVQTRRSLANIYDIGFDQSGPIIKDKLWYYVGFGISRAIYNLDRSIYASPIWGDGTPNAGKPNYTVEGSEIPGTHSQAQATQTSYQIFGKLDFRVNQNNKLALTFAATPTFSGGGGDYAVNPTTGLVEGATVREFNLNGTYGAQARSYRSGAFDTSLKWTSEFDNKSKILDTTIGWHHELGGRRSADGFQVGSGYGYSAVPQVVYRRSPALHGIEDFERVPGGSCSRIGAAGTNLGLPTCPTQTYTTGGSDLLDEQVFDIVSAKSVLTVLAEAAGHHVIKAGVDFEMLTSWWSRGYSGGVRWREHTSGTRYDAQRGYGYESGPDQPVMLDRLTTRTYALNIGGFVQDSWQLFDKITLNAGVRYDSQFLIGSDNKLLMTLPNQISPRLGVIFDPTQKGRSKLFFNYARFYESVPLDMLDRQTGEGALAQSVDSSKCDPRNPAQANGVCLTDTARKNWPAAGGGGPIGGLPDRKYAGVGGGKVVIDPDISPQSQSEIVAGGEYEIVKNGRFGLSYTRRWMNNVIEDMSNDEGATYFIGNPGKGIASSFPEATRNYDAGTVYFMKNFADQWLAQVSYTLSWLRGNNAGLYDPTTGQLDPNINATFDLKSLLVNQTGDLPGDRRHSFKIFGAKDISVTKDSVLQLGGSVNVRSGGPTNFLGGNLLYGVDTIHILPRGTGDRLPWNGNVGTHVGYNVRFQNGMTLGITMDIFNLLNFQTELSRENRYTNQDVLPIAGGSRADLPNNVKRQDGSAFNPAQVNPNFGNANIYQEPRQFRFGIRGSF</sequence>
<dbReference type="Gene3D" id="2.170.130.10">
    <property type="entry name" value="TonB-dependent receptor, plug domain"/>
    <property type="match status" value="1"/>
</dbReference>
<dbReference type="InterPro" id="IPR036942">
    <property type="entry name" value="Beta-barrel_TonB_sf"/>
</dbReference>
<feature type="domain" description="TonB-dependent receptor-like beta-barrel" evidence="10">
    <location>
        <begin position="397"/>
        <end position="803"/>
    </location>
</feature>
<dbReference type="InterPro" id="IPR000531">
    <property type="entry name" value="Beta-barrel_TonB"/>
</dbReference>
<dbReference type="PROSITE" id="PS01156">
    <property type="entry name" value="TONB_DEPENDENT_REC_2"/>
    <property type="match status" value="1"/>
</dbReference>
<dbReference type="Pfam" id="PF13620">
    <property type="entry name" value="CarboxypepD_reg"/>
    <property type="match status" value="1"/>
</dbReference>
<name>A0ABZ2KZG9_9BACT</name>
<evidence type="ECO:0000313" key="12">
    <source>
        <dbReference type="Proteomes" id="UP001374803"/>
    </source>
</evidence>
<evidence type="ECO:0000256" key="2">
    <source>
        <dbReference type="ARBA" id="ARBA00022448"/>
    </source>
</evidence>
<feature type="compositionally biased region" description="Polar residues" evidence="9">
    <location>
        <begin position="129"/>
        <end position="143"/>
    </location>
</feature>
<evidence type="ECO:0000256" key="1">
    <source>
        <dbReference type="ARBA" id="ARBA00004571"/>
    </source>
</evidence>
<evidence type="ECO:0000259" key="10">
    <source>
        <dbReference type="Pfam" id="PF00593"/>
    </source>
</evidence>
<keyword evidence="6 8" id="KW-0472">Membrane</keyword>
<dbReference type="Proteomes" id="UP001374803">
    <property type="component" value="Chromosome"/>
</dbReference>
<comment type="subcellular location">
    <subcellularLocation>
        <location evidence="1 8">Cell outer membrane</location>
        <topology evidence="1 8">Multi-pass membrane protein</topology>
    </subcellularLocation>
</comment>
<keyword evidence="2 8" id="KW-0813">Transport</keyword>
<evidence type="ECO:0000256" key="4">
    <source>
        <dbReference type="ARBA" id="ARBA00022692"/>
    </source>
</evidence>
<keyword evidence="12" id="KW-1185">Reference proteome</keyword>
<keyword evidence="11" id="KW-0675">Receptor</keyword>
<dbReference type="InterPro" id="IPR037066">
    <property type="entry name" value="Plug_dom_sf"/>
</dbReference>
<dbReference type="Gene3D" id="2.60.40.1120">
    <property type="entry name" value="Carboxypeptidase-like, regulatory domain"/>
    <property type="match status" value="1"/>
</dbReference>
<dbReference type="Gene3D" id="2.40.170.20">
    <property type="entry name" value="TonB-dependent receptor, beta-barrel domain"/>
    <property type="match status" value="1"/>
</dbReference>
<comment type="similarity">
    <text evidence="8">Belongs to the TonB-dependent receptor family.</text>
</comment>
<dbReference type="SUPFAM" id="SSF49464">
    <property type="entry name" value="Carboxypeptidase regulatory domain-like"/>
    <property type="match status" value="1"/>
</dbReference>